<evidence type="ECO:0000259" key="3">
    <source>
        <dbReference type="SMART" id="SM01008"/>
    </source>
</evidence>
<organism evidence="4">
    <name type="scientific">Methyloraptor flagellatus</name>
    <dbReference type="NCBI Taxonomy" id="3162530"/>
    <lineage>
        <taxon>Bacteria</taxon>
        <taxon>Pseudomonadati</taxon>
        <taxon>Pseudomonadota</taxon>
        <taxon>Alphaproteobacteria</taxon>
        <taxon>Hyphomicrobiales</taxon>
        <taxon>Ancalomicrobiaceae</taxon>
        <taxon>Methyloraptor</taxon>
    </lineage>
</organism>
<dbReference type="KEGG" id="mflg:ABS361_18440"/>
<sequence>MGEVIGIGAAPKRKEDQRFITGRGNYVADIKRADMSYGVFVRSPHAHATIDAIDKAPALAVPGVVGVFTGAEFAADGCGTLPCGWAITFKDGSPMKEPPFPALATGKVRFVGDAVAFVVGETLEAATAGAEALVVDYGLLPVVATLLQAAAPEAPLLYDDVPGNLCADWALGDEAATEAAFARAAHVSHVSLVNNRLVGNPMEPRAAVGEYNPGTGQYTLWSTSQFPHVVRLLMGMVLGIPQHKLRVVAPDVGGGFGVKQFHYGEEAVTTWAAGKLRRPVKWVSTRSEGFLADRHGRDHVTEAELALDENGKFLAMRVHTYANMGGYLSTFGPNIPTNLYGPLLSGVYVIPSIYCSVKCMFTNTAPVDAYRGAGRPEATFVVERLVDMAAHDLGLDRLEIRRRNMIPKSAYPYQTPVLVEYDSGDPLGCLEQATIKGDVAGFAARKAESARAGKFRGFGVSTYVEACGLAPSRFAGRLGARGGLYESATVRVHPTGQVTVLIGTHNHGQGHETTFAQIVSERLGVPFENVDIVFGDTDRVQFGMGTYGSRSLVVGGSALNKAADKVILKGKKIAAHLLEAAEQDITFEAGVFAVAGTDRKKTIEDIALAAYVPHDYPLEILEPGLEEQAYYDPVNFTYPGGAHLVEVEVDPETGVVEIVKYTACDDVGTVINPMIVEGQLHGGIVQGIGQALYENCVYDETSGQLLSGSFMDYCMPRADGVPKMDVSTYSTPCAHTPMGVKGCGEVGTIGSPAAVISAVVDALAHLGITHVDMPASPNRIWRIIQNASIPRAAE</sequence>
<dbReference type="InterPro" id="IPR036856">
    <property type="entry name" value="Ald_Oxase/Xan_DH_a/b_sf"/>
</dbReference>
<evidence type="ECO:0000256" key="1">
    <source>
        <dbReference type="ARBA" id="ARBA00022505"/>
    </source>
</evidence>
<dbReference type="InterPro" id="IPR000674">
    <property type="entry name" value="Ald_Oxase/Xan_DH_a/b"/>
</dbReference>
<dbReference type="GO" id="GO:0016491">
    <property type="term" value="F:oxidoreductase activity"/>
    <property type="evidence" value="ECO:0007669"/>
    <property type="project" value="UniProtKB-KW"/>
</dbReference>
<gene>
    <name evidence="4" type="ORF">ABS361_18440</name>
</gene>
<dbReference type="Pfam" id="PF02738">
    <property type="entry name" value="MoCoBD_1"/>
    <property type="match status" value="1"/>
</dbReference>
<keyword evidence="2" id="KW-0560">Oxidoreductase</keyword>
<dbReference type="GO" id="GO:0005506">
    <property type="term" value="F:iron ion binding"/>
    <property type="evidence" value="ECO:0007669"/>
    <property type="project" value="InterPro"/>
</dbReference>
<dbReference type="Pfam" id="PF01315">
    <property type="entry name" value="Ald_Xan_dh_C"/>
    <property type="match status" value="1"/>
</dbReference>
<dbReference type="AlphaFoldDB" id="A0AAU7X8C8"/>
<keyword evidence="1" id="KW-0500">Molybdenum</keyword>
<protein>
    <submittedName>
        <fullName evidence="4">Xanthine dehydrogenase family protein molybdopterin-binding subunit</fullName>
    </submittedName>
</protein>
<dbReference type="EMBL" id="CP158568">
    <property type="protein sequence ID" value="XBY44010.1"/>
    <property type="molecule type" value="Genomic_DNA"/>
</dbReference>
<dbReference type="InterPro" id="IPR016208">
    <property type="entry name" value="Ald_Oxase/xanthine_DH-like"/>
</dbReference>
<dbReference type="PANTHER" id="PTHR11908:SF132">
    <property type="entry name" value="ALDEHYDE OXIDASE 1-RELATED"/>
    <property type="match status" value="1"/>
</dbReference>
<dbReference type="InterPro" id="IPR046867">
    <property type="entry name" value="AldOxase/xan_DH_MoCoBD2"/>
</dbReference>
<dbReference type="SUPFAM" id="SSF56003">
    <property type="entry name" value="Molybdenum cofactor-binding domain"/>
    <property type="match status" value="1"/>
</dbReference>
<accession>A0AAU7X8C8</accession>
<dbReference type="Pfam" id="PF20256">
    <property type="entry name" value="MoCoBD_2"/>
    <property type="match status" value="1"/>
</dbReference>
<dbReference type="Gene3D" id="3.90.1170.50">
    <property type="entry name" value="Aldehyde oxidase/xanthine dehydrogenase, a/b hammerhead"/>
    <property type="match status" value="1"/>
</dbReference>
<feature type="domain" description="Aldehyde oxidase/xanthine dehydrogenase a/b hammerhead" evidence="3">
    <location>
        <begin position="21"/>
        <end position="141"/>
    </location>
</feature>
<dbReference type="SMART" id="SM01008">
    <property type="entry name" value="Ald_Xan_dh_C"/>
    <property type="match status" value="1"/>
</dbReference>
<evidence type="ECO:0000256" key="2">
    <source>
        <dbReference type="ARBA" id="ARBA00023002"/>
    </source>
</evidence>
<dbReference type="Gene3D" id="3.30.365.10">
    <property type="entry name" value="Aldehyde oxidase/xanthine dehydrogenase, molybdopterin binding domain"/>
    <property type="match status" value="4"/>
</dbReference>
<dbReference type="SUPFAM" id="SSF54665">
    <property type="entry name" value="CO dehydrogenase molybdoprotein N-domain-like"/>
    <property type="match status" value="1"/>
</dbReference>
<reference evidence="4" key="1">
    <citation type="submission" date="2024-06" db="EMBL/GenBank/DDBJ databases">
        <title>Methylostella associata gen. nov., sp. nov., a novel Ancalomicrobiaceae-affiliated facultatively methylotrophic bacteria that feed on methanotrophs of the genus Methylococcus.</title>
        <authorList>
            <person name="Saltykova V."/>
            <person name="Danilova O.V."/>
            <person name="Oshkin I.Y."/>
            <person name="Belova S.E."/>
            <person name="Pimenov N.V."/>
            <person name="Dedysh S.N."/>
        </authorList>
    </citation>
    <scope>NUCLEOTIDE SEQUENCE</scope>
    <source>
        <strain evidence="4">S20</strain>
    </source>
</reference>
<proteinExistence type="predicted"/>
<evidence type="ECO:0000313" key="4">
    <source>
        <dbReference type="EMBL" id="XBY44010.1"/>
    </source>
</evidence>
<dbReference type="PANTHER" id="PTHR11908">
    <property type="entry name" value="XANTHINE DEHYDROGENASE"/>
    <property type="match status" value="1"/>
</dbReference>
<name>A0AAU7X8C8_9HYPH</name>
<dbReference type="RefSeq" id="WP_407049106.1">
    <property type="nucleotide sequence ID" value="NZ_CP158568.1"/>
</dbReference>
<dbReference type="InterPro" id="IPR008274">
    <property type="entry name" value="AldOxase/xan_DH_MoCoBD1"/>
</dbReference>
<dbReference type="InterPro" id="IPR037165">
    <property type="entry name" value="AldOxase/xan_DH_Mopterin-bd_sf"/>
</dbReference>